<sequence>MYNTEVACSLIMLMYLHPCVANRP</sequence>
<protein>
    <submittedName>
        <fullName evidence="1">Uncharacterized protein</fullName>
    </submittedName>
</protein>
<organism evidence="1">
    <name type="scientific">Anguilla anguilla</name>
    <name type="common">European freshwater eel</name>
    <name type="synonym">Muraena anguilla</name>
    <dbReference type="NCBI Taxonomy" id="7936"/>
    <lineage>
        <taxon>Eukaryota</taxon>
        <taxon>Metazoa</taxon>
        <taxon>Chordata</taxon>
        <taxon>Craniata</taxon>
        <taxon>Vertebrata</taxon>
        <taxon>Euteleostomi</taxon>
        <taxon>Actinopterygii</taxon>
        <taxon>Neopterygii</taxon>
        <taxon>Teleostei</taxon>
        <taxon>Anguilliformes</taxon>
        <taxon>Anguillidae</taxon>
        <taxon>Anguilla</taxon>
    </lineage>
</organism>
<proteinExistence type="predicted"/>
<evidence type="ECO:0000313" key="1">
    <source>
        <dbReference type="EMBL" id="JAH24942.1"/>
    </source>
</evidence>
<reference evidence="1" key="2">
    <citation type="journal article" date="2015" name="Fish Shellfish Immunol.">
        <title>Early steps in the European eel (Anguilla anguilla)-Vibrio vulnificus interaction in the gills: Role of the RtxA13 toxin.</title>
        <authorList>
            <person name="Callol A."/>
            <person name="Pajuelo D."/>
            <person name="Ebbesson L."/>
            <person name="Teles M."/>
            <person name="MacKenzie S."/>
            <person name="Amaro C."/>
        </authorList>
    </citation>
    <scope>NUCLEOTIDE SEQUENCE</scope>
</reference>
<name>A0A0E9R839_ANGAN</name>
<accession>A0A0E9R839</accession>
<dbReference type="EMBL" id="GBXM01083635">
    <property type="protein sequence ID" value="JAH24942.1"/>
    <property type="molecule type" value="Transcribed_RNA"/>
</dbReference>
<reference evidence="1" key="1">
    <citation type="submission" date="2014-11" db="EMBL/GenBank/DDBJ databases">
        <authorList>
            <person name="Amaro Gonzalez C."/>
        </authorList>
    </citation>
    <scope>NUCLEOTIDE SEQUENCE</scope>
</reference>
<dbReference type="AlphaFoldDB" id="A0A0E9R839"/>